<sequence length="113" mass="12686">MARKPEGATPQFGRYAPDQAVYGISVAAELMNLAPQTLRVYEARGLIEPSRTSGGTRRYSDDDLGRIQHINELLEIGLNLAGIKLVLEMEVENQRLRAELGETRARLKRYEDS</sequence>
<comment type="caution">
    <text evidence="4">The sequence shown here is derived from an EMBL/GenBank/DDBJ whole genome shotgun (WGS) entry which is preliminary data.</text>
</comment>
<feature type="domain" description="HTH merR-type" evidence="3">
    <location>
        <begin position="21"/>
        <end position="89"/>
    </location>
</feature>
<dbReference type="PANTHER" id="PTHR30204:SF58">
    <property type="entry name" value="HTH-TYPE TRANSCRIPTIONAL REGULATOR YFMP"/>
    <property type="match status" value="1"/>
</dbReference>
<dbReference type="InterPro" id="IPR047057">
    <property type="entry name" value="MerR_fam"/>
</dbReference>
<proteinExistence type="predicted"/>
<keyword evidence="2" id="KW-0175">Coiled coil</keyword>
<dbReference type="SUPFAM" id="SSF46955">
    <property type="entry name" value="Putative DNA-binding domain"/>
    <property type="match status" value="1"/>
</dbReference>
<dbReference type="GO" id="GO:0003700">
    <property type="term" value="F:DNA-binding transcription factor activity"/>
    <property type="evidence" value="ECO:0007669"/>
    <property type="project" value="InterPro"/>
</dbReference>
<dbReference type="EMBL" id="JAPZVP010000006">
    <property type="protein sequence ID" value="MDA1359946.1"/>
    <property type="molecule type" value="Genomic_DNA"/>
</dbReference>
<name>A0A9X3P762_9ACTN</name>
<dbReference type="InterPro" id="IPR009061">
    <property type="entry name" value="DNA-bd_dom_put_sf"/>
</dbReference>
<evidence type="ECO:0000256" key="1">
    <source>
        <dbReference type="ARBA" id="ARBA00023125"/>
    </source>
</evidence>
<evidence type="ECO:0000313" key="4">
    <source>
        <dbReference type="EMBL" id="MDA1359946.1"/>
    </source>
</evidence>
<reference evidence="4" key="1">
    <citation type="submission" date="2022-12" db="EMBL/GenBank/DDBJ databases">
        <title>Gycomyces niveus sp.nov.,a novel actinomycete isolated from soil in Shouguan.</title>
        <authorList>
            <person name="Yang X."/>
        </authorList>
    </citation>
    <scope>NUCLEOTIDE SEQUENCE</scope>
    <source>
        <strain evidence="4">NEAU-A15</strain>
    </source>
</reference>
<protein>
    <submittedName>
        <fullName evidence="4">MerR family transcriptional regulator</fullName>
    </submittedName>
</protein>
<dbReference type="SMART" id="SM00422">
    <property type="entry name" value="HTH_MERR"/>
    <property type="match status" value="1"/>
</dbReference>
<keyword evidence="1" id="KW-0238">DNA-binding</keyword>
<organism evidence="4 5">
    <name type="scientific">Glycomyces luteolus</name>
    <dbReference type="NCBI Taxonomy" id="2670330"/>
    <lineage>
        <taxon>Bacteria</taxon>
        <taxon>Bacillati</taxon>
        <taxon>Actinomycetota</taxon>
        <taxon>Actinomycetes</taxon>
        <taxon>Glycomycetales</taxon>
        <taxon>Glycomycetaceae</taxon>
        <taxon>Glycomyces</taxon>
    </lineage>
</organism>
<dbReference type="Proteomes" id="UP001146067">
    <property type="component" value="Unassembled WGS sequence"/>
</dbReference>
<dbReference type="AlphaFoldDB" id="A0A9X3P762"/>
<dbReference type="GO" id="GO:0003677">
    <property type="term" value="F:DNA binding"/>
    <property type="evidence" value="ECO:0007669"/>
    <property type="project" value="UniProtKB-KW"/>
</dbReference>
<dbReference type="Gene3D" id="1.10.1660.10">
    <property type="match status" value="1"/>
</dbReference>
<dbReference type="PANTHER" id="PTHR30204">
    <property type="entry name" value="REDOX-CYCLING DRUG-SENSING TRANSCRIPTIONAL ACTIVATOR SOXR"/>
    <property type="match status" value="1"/>
</dbReference>
<feature type="coiled-coil region" evidence="2">
    <location>
        <begin position="86"/>
        <end position="113"/>
    </location>
</feature>
<dbReference type="InterPro" id="IPR000551">
    <property type="entry name" value="MerR-type_HTH_dom"/>
</dbReference>
<dbReference type="Pfam" id="PF13411">
    <property type="entry name" value="MerR_1"/>
    <property type="match status" value="1"/>
</dbReference>
<evidence type="ECO:0000313" key="5">
    <source>
        <dbReference type="Proteomes" id="UP001146067"/>
    </source>
</evidence>
<keyword evidence="5" id="KW-1185">Reference proteome</keyword>
<dbReference type="PROSITE" id="PS50937">
    <property type="entry name" value="HTH_MERR_2"/>
    <property type="match status" value="1"/>
</dbReference>
<dbReference type="RefSeq" id="WP_270109848.1">
    <property type="nucleotide sequence ID" value="NZ_JAPZVP010000006.1"/>
</dbReference>
<evidence type="ECO:0000256" key="2">
    <source>
        <dbReference type="SAM" id="Coils"/>
    </source>
</evidence>
<gene>
    <name evidence="4" type="ORF">O1R50_09945</name>
</gene>
<accession>A0A9X3P762</accession>
<dbReference type="PRINTS" id="PR00040">
    <property type="entry name" value="HTHMERR"/>
</dbReference>
<evidence type="ECO:0000259" key="3">
    <source>
        <dbReference type="PROSITE" id="PS50937"/>
    </source>
</evidence>